<evidence type="ECO:0000256" key="5">
    <source>
        <dbReference type="ARBA" id="ARBA00023110"/>
    </source>
</evidence>
<keyword evidence="4 8" id="KW-0963">Cytoplasm</keyword>
<dbReference type="CDD" id="cd04087">
    <property type="entry name" value="PTPA"/>
    <property type="match status" value="1"/>
</dbReference>
<dbReference type="SUPFAM" id="SSF140984">
    <property type="entry name" value="PTPA-like"/>
    <property type="match status" value="1"/>
</dbReference>
<evidence type="ECO:0000256" key="4">
    <source>
        <dbReference type="ARBA" id="ARBA00022490"/>
    </source>
</evidence>
<dbReference type="InterPro" id="IPR043170">
    <property type="entry name" value="PTPA_C_lid"/>
</dbReference>
<dbReference type="GeneID" id="27667228"/>
<proteinExistence type="inferred from homology"/>
<comment type="catalytic activity">
    <reaction evidence="1 8">
        <text>[protein]-peptidylproline (omega=180) = [protein]-peptidylproline (omega=0)</text>
        <dbReference type="Rhea" id="RHEA:16237"/>
        <dbReference type="Rhea" id="RHEA-COMP:10747"/>
        <dbReference type="Rhea" id="RHEA-COMP:10748"/>
        <dbReference type="ChEBI" id="CHEBI:83833"/>
        <dbReference type="ChEBI" id="CHEBI:83834"/>
        <dbReference type="EC" id="5.2.1.8"/>
    </reaction>
</comment>
<dbReference type="GO" id="GO:0007052">
    <property type="term" value="P:mitotic spindle organization"/>
    <property type="evidence" value="ECO:0007669"/>
    <property type="project" value="TreeGrafter"/>
</dbReference>
<dbReference type="RefSeq" id="XP_016583237.1">
    <property type="nucleotide sequence ID" value="XM_016731951.1"/>
</dbReference>
<feature type="region of interest" description="Disordered" evidence="9">
    <location>
        <begin position="1"/>
        <end position="65"/>
    </location>
</feature>
<name>A0A0F2LXE0_SPOSC</name>
<comment type="similarity">
    <text evidence="3 8">Belongs to the PTPA-type PPIase family.</text>
</comment>
<evidence type="ECO:0000313" key="11">
    <source>
        <dbReference type="Proteomes" id="UP000033710"/>
    </source>
</evidence>
<dbReference type="Proteomes" id="UP000033710">
    <property type="component" value="Unassembled WGS sequence"/>
</dbReference>
<dbReference type="AlphaFoldDB" id="A0A0F2LXE0"/>
<comment type="function">
    <text evidence="7">PPIases accelerate the folding of proteins. It catalyzes the cis-trans isomerization of proline imidic peptide bonds in oligopeptides. Acts as a regulatory subunit for PP2A-like phosphatases modulating their activity or substrate specificity, probably by inducing a conformational change in the catalytic subunit, a direct target of the PPIase. Can reactivate inactive phosphatase PP2A-phosphatase methylesterase complexes (PP2Ai) in presence of ATP and Mg(2+) by dissociating the inactive form from the complex.</text>
</comment>
<reference evidence="10 11" key="1">
    <citation type="journal article" date="2014" name="BMC Genomics">
        <title>Comparative genomics of the major fungal agents of human and animal Sporotrichosis: Sporothrix schenckii and Sporothrix brasiliensis.</title>
        <authorList>
            <person name="Teixeira M.M."/>
            <person name="de Almeida L.G."/>
            <person name="Kubitschek-Barreira P."/>
            <person name="Alves F.L."/>
            <person name="Kioshima E.S."/>
            <person name="Abadio A.K."/>
            <person name="Fernandes L."/>
            <person name="Derengowski L.S."/>
            <person name="Ferreira K.S."/>
            <person name="Souza R.C."/>
            <person name="Ruiz J.C."/>
            <person name="de Andrade N.C."/>
            <person name="Paes H.C."/>
            <person name="Nicola A.M."/>
            <person name="Albuquerque P."/>
            <person name="Gerber A.L."/>
            <person name="Martins V.P."/>
            <person name="Peconick L.D."/>
            <person name="Neto A.V."/>
            <person name="Chaucanez C.B."/>
            <person name="Silva P.A."/>
            <person name="Cunha O.L."/>
            <person name="de Oliveira F.F."/>
            <person name="dos Santos T.C."/>
            <person name="Barros A.L."/>
            <person name="Soares M.A."/>
            <person name="de Oliveira L.M."/>
            <person name="Marini M.M."/>
            <person name="Villalobos-Duno H."/>
            <person name="Cunha M.M."/>
            <person name="de Hoog S."/>
            <person name="da Silveira J.F."/>
            <person name="Henrissat B."/>
            <person name="Nino-Vega G.A."/>
            <person name="Cisalpino P.S."/>
            <person name="Mora-Montes H.M."/>
            <person name="Almeida S.R."/>
            <person name="Stajich J.E."/>
            <person name="Lopes-Bezerra L.M."/>
            <person name="Vasconcelos A.T."/>
            <person name="Felipe M.S."/>
        </authorList>
    </citation>
    <scope>NUCLEOTIDE SEQUENCE [LARGE SCALE GENOMIC DNA]</scope>
    <source>
        <strain evidence="10 11">1099-18</strain>
    </source>
</reference>
<evidence type="ECO:0000256" key="3">
    <source>
        <dbReference type="ARBA" id="ARBA00011019"/>
    </source>
</evidence>
<dbReference type="VEuPathDB" id="FungiDB:SPSK_05201"/>
<dbReference type="InterPro" id="IPR037218">
    <property type="entry name" value="PTPA_sf"/>
</dbReference>
<organism evidence="10 11">
    <name type="scientific">Sporothrix schenckii 1099-18</name>
    <dbReference type="NCBI Taxonomy" id="1397361"/>
    <lineage>
        <taxon>Eukaryota</taxon>
        <taxon>Fungi</taxon>
        <taxon>Dikarya</taxon>
        <taxon>Ascomycota</taxon>
        <taxon>Pezizomycotina</taxon>
        <taxon>Sordariomycetes</taxon>
        <taxon>Sordariomycetidae</taxon>
        <taxon>Ophiostomatales</taxon>
        <taxon>Ophiostomataceae</taxon>
        <taxon>Sporothrix</taxon>
    </lineage>
</organism>
<dbReference type="Pfam" id="PF03095">
    <property type="entry name" value="PTPA"/>
    <property type="match status" value="1"/>
</dbReference>
<gene>
    <name evidence="10" type="ORF">SPSK_05201</name>
</gene>
<dbReference type="GO" id="GO:0003755">
    <property type="term" value="F:peptidyl-prolyl cis-trans isomerase activity"/>
    <property type="evidence" value="ECO:0007669"/>
    <property type="project" value="UniProtKB-KW"/>
</dbReference>
<evidence type="ECO:0000256" key="8">
    <source>
        <dbReference type="RuleBase" id="RU361210"/>
    </source>
</evidence>
<comment type="caution">
    <text evidence="10">The sequence shown here is derived from an EMBL/GenBank/DDBJ whole genome shotgun (WGS) entry which is preliminary data.</text>
</comment>
<dbReference type="Gene3D" id="1.20.120.1150">
    <property type="match status" value="1"/>
</dbReference>
<dbReference type="GO" id="GO:0005737">
    <property type="term" value="C:cytoplasm"/>
    <property type="evidence" value="ECO:0007669"/>
    <property type="project" value="UniProtKB-SubCell"/>
</dbReference>
<sequence>MAASSIPPATAQAPSSSGTINASSIPNLRDRIPKLQPRRRAAAPANPTPAPATPTLLPPTATPEKLGDFQFAIPRRRILSQNDHEIFLESATCTLLQAWVFGLAESVVDTPAGVFADALAAAAAARQTRTELPEDIPGQWRPGQQQQRTYQKNLPQRPLSPVVLALLSILDEAEALVYANPPDDAGGSRFGNKRFRGFVDQVRQRAVQWHKEELGMKEKETAKDEGGREGESEGVSAIAEAAAYLAQSFGNRARIDYGSGHELHFVVWLLCLYQLGLVSRDDMPALVLCVFARYLDVMRLVQTTYYLEPAGSHGVWGLDDYQFLPFLFGAAQLLHHRYITPRAVHQPLTLEQFGDDYLYLGQVRFVNSIKAASTTNVVQVGEGEKLTAGGGGSGDNSLRWHSPMLDDISATKTWEKVEGGMRRMFVAEVLRKLPVMQHFLFGSLVPAAPGMTLPREGKEAGEAGADVDDEDEDAIVDGNDTVDVFQEGGVRHIHNPSGWGDCCGIRVPSSLGAAGEMRKNGREALRRIPFD</sequence>
<dbReference type="InterPro" id="IPR004327">
    <property type="entry name" value="Phstyr_phstse_ac"/>
</dbReference>
<feature type="compositionally biased region" description="Polar residues" evidence="9">
    <location>
        <begin position="12"/>
        <end position="26"/>
    </location>
</feature>
<dbReference type="KEGG" id="ssck:SPSK_05201"/>
<keyword evidence="6 8" id="KW-0413">Isomerase</keyword>
<dbReference type="PIRSF" id="PIRSF016325">
    <property type="entry name" value="Phstyr_phstse_ac"/>
    <property type="match status" value="1"/>
</dbReference>
<evidence type="ECO:0000256" key="9">
    <source>
        <dbReference type="SAM" id="MobiDB-lite"/>
    </source>
</evidence>
<reference evidence="10 11" key="2">
    <citation type="journal article" date="2015" name="Eukaryot. Cell">
        <title>Asexual propagation of a virulent clone complex in a human and feline outbreak of sporotrichosis.</title>
        <authorList>
            <person name="Teixeira Mde M."/>
            <person name="Rodrigues A.M."/>
            <person name="Tsui C.K."/>
            <person name="de Almeida L.G."/>
            <person name="Van Diepeningen A.D."/>
            <person name="van den Ende B.G."/>
            <person name="Fernandes G.F."/>
            <person name="Kano R."/>
            <person name="Hamelin R.C."/>
            <person name="Lopes-Bezerra L.M."/>
            <person name="Vasconcelos A.T."/>
            <person name="de Hoog S."/>
            <person name="de Camargo Z.P."/>
            <person name="Felipe M.S."/>
        </authorList>
    </citation>
    <scope>NUCLEOTIDE SEQUENCE [LARGE SCALE GENOMIC DNA]</scope>
    <source>
        <strain evidence="10 11">1099-18</strain>
    </source>
</reference>
<keyword evidence="5 8" id="KW-0697">Rotamase</keyword>
<accession>A0A0F2LXE0</accession>
<dbReference type="PANTHER" id="PTHR10012">
    <property type="entry name" value="SERINE/THREONINE-PROTEIN PHOSPHATASE 2A REGULATORY SUBUNIT B"/>
    <property type="match status" value="1"/>
</dbReference>
<evidence type="ECO:0000256" key="7">
    <source>
        <dbReference type="ARBA" id="ARBA00025287"/>
    </source>
</evidence>
<evidence type="ECO:0000313" key="10">
    <source>
        <dbReference type="EMBL" id="KJR80561.1"/>
    </source>
</evidence>
<dbReference type="EC" id="5.2.1.8" evidence="8"/>
<comment type="subcellular location">
    <subcellularLocation>
        <location evidence="2 8">Cytoplasm</location>
    </subcellularLocation>
</comment>
<protein>
    <recommendedName>
        <fullName evidence="8">Serine/threonine-protein phosphatase 2A activator</fullName>
        <ecNumber evidence="8">5.2.1.8</ecNumber>
    </recommendedName>
    <alternativeName>
        <fullName evidence="8">Phosphotyrosyl phosphatase activator</fullName>
    </alternativeName>
</protein>
<feature type="compositionally biased region" description="Pro residues" evidence="9">
    <location>
        <begin position="46"/>
        <end position="61"/>
    </location>
</feature>
<evidence type="ECO:0000256" key="2">
    <source>
        <dbReference type="ARBA" id="ARBA00004496"/>
    </source>
</evidence>
<dbReference type="GO" id="GO:0008160">
    <property type="term" value="F:protein tyrosine phosphatase activator activity"/>
    <property type="evidence" value="ECO:0007669"/>
    <property type="project" value="TreeGrafter"/>
</dbReference>
<dbReference type="GO" id="GO:0000159">
    <property type="term" value="C:protein phosphatase type 2A complex"/>
    <property type="evidence" value="ECO:0007669"/>
    <property type="project" value="TreeGrafter"/>
</dbReference>
<dbReference type="OrthoDB" id="16120at2759"/>
<evidence type="ECO:0000256" key="1">
    <source>
        <dbReference type="ARBA" id="ARBA00000971"/>
    </source>
</evidence>
<dbReference type="GO" id="GO:0005634">
    <property type="term" value="C:nucleus"/>
    <property type="evidence" value="ECO:0007669"/>
    <property type="project" value="TreeGrafter"/>
</dbReference>
<dbReference type="PANTHER" id="PTHR10012:SF5">
    <property type="entry name" value="SERINE_THREONINE-PROTEIN PHOSPHATASE 2A ACTIVATOR 2"/>
    <property type="match status" value="1"/>
</dbReference>
<evidence type="ECO:0000256" key="6">
    <source>
        <dbReference type="ARBA" id="ARBA00023235"/>
    </source>
</evidence>
<dbReference type="EMBL" id="AXCR01000012">
    <property type="protein sequence ID" value="KJR80561.1"/>
    <property type="molecule type" value="Genomic_DNA"/>
</dbReference>